<organism evidence="8 9">
    <name type="scientific">Bacteroides xylanisolvens</name>
    <dbReference type="NCBI Taxonomy" id="371601"/>
    <lineage>
        <taxon>Bacteria</taxon>
        <taxon>Pseudomonadati</taxon>
        <taxon>Bacteroidota</taxon>
        <taxon>Bacteroidia</taxon>
        <taxon>Bacteroidales</taxon>
        <taxon>Bacteroidaceae</taxon>
        <taxon>Bacteroides</taxon>
    </lineage>
</organism>
<dbReference type="PANTHER" id="PTHR34983:SF1">
    <property type="entry name" value="ARABINOGALACTAN ENDO-BETA-1,4-GALACTANASE A"/>
    <property type="match status" value="1"/>
</dbReference>
<feature type="chain" id="PRO_5038156649" description="Arabinogalactan endo-beta-1,4-galactanase" evidence="6">
    <location>
        <begin position="25"/>
        <end position="491"/>
    </location>
</feature>
<sequence>MKKLKYIFTTLAILCGVMTTSCSADEKTTFPEIEDSDDPTGDYDMTGFARGADISWCTEMEAEGVKFYNISGVETDIFALMKEIGMNAIRLRVWDNPKDYGYGPWCDKADVVAKAKRAHAQGLDLMIDFHYSDCFADPEHQNVPKAWVGMTMEQVKIALANHTKDVLQALKNEGISPKWVQVGNETNSGIAMMYGKIDWDKSGPERFTNYTILSNAGYDAVKSVFPDASVIVHLGGTENARWFFPDFKESGGKFDMIGLSHYPTEEQWNSDAADATHSNINAEKYVREAIEQFNVPVMICETGFDVRKPGLAHEVMIDLFNRMKTIPQCPGIFYWEPQVDGIWKPAFYDNLGWGAYGMGAFTTDGKPTKALDAFGGKTIVNHHPSHLKIYDKDGQNILATMLPVKNKDGVYSVQLNVSEPWMNFKVVDDENNICYGVDPNDKTKLSSSDDKWNLWIENERTGIYDVIVDLVNMNWSHAYNTEASSGIENPL</sequence>
<dbReference type="InterPro" id="IPR033404">
    <property type="entry name" value="DUF5111"/>
</dbReference>
<reference evidence="8" key="2">
    <citation type="submission" date="2021-09" db="EMBL/GenBank/DDBJ databases">
        <authorList>
            <person name="Gilroy R."/>
        </authorList>
    </citation>
    <scope>NUCLEOTIDE SEQUENCE</scope>
    <source>
        <strain evidence="8">CHK154-13316</strain>
    </source>
</reference>
<comment type="similarity">
    <text evidence="2 6">Belongs to the glycosyl hydrolase 53 family.</text>
</comment>
<dbReference type="PANTHER" id="PTHR34983">
    <property type="entry name" value="ARABINOGALACTAN ENDO-BETA-1,4-GALACTANASE A"/>
    <property type="match status" value="1"/>
</dbReference>
<evidence type="ECO:0000256" key="6">
    <source>
        <dbReference type="RuleBase" id="RU361192"/>
    </source>
</evidence>
<evidence type="ECO:0000313" key="9">
    <source>
        <dbReference type="Proteomes" id="UP000747074"/>
    </source>
</evidence>
<gene>
    <name evidence="8" type="ORF">K8V07_12935</name>
</gene>
<name>A0A921LHU8_9BACE</name>
<dbReference type="GO" id="GO:0031218">
    <property type="term" value="F:arabinogalactan endo-1,4-beta-galactosidase activity"/>
    <property type="evidence" value="ECO:0007669"/>
    <property type="project" value="UniProtKB-EC"/>
</dbReference>
<evidence type="ECO:0000256" key="4">
    <source>
        <dbReference type="ARBA" id="ARBA00022801"/>
    </source>
</evidence>
<evidence type="ECO:0000256" key="3">
    <source>
        <dbReference type="ARBA" id="ARBA00012556"/>
    </source>
</evidence>
<evidence type="ECO:0000256" key="2">
    <source>
        <dbReference type="ARBA" id="ARBA00010687"/>
    </source>
</evidence>
<evidence type="ECO:0000313" key="8">
    <source>
        <dbReference type="EMBL" id="HJG12816.1"/>
    </source>
</evidence>
<dbReference type="AlphaFoldDB" id="A0A921LHU8"/>
<dbReference type="EC" id="3.2.1.89" evidence="3 6"/>
<evidence type="ECO:0000256" key="5">
    <source>
        <dbReference type="ARBA" id="ARBA00023295"/>
    </source>
</evidence>
<proteinExistence type="inferred from homology"/>
<evidence type="ECO:0000256" key="1">
    <source>
        <dbReference type="ARBA" id="ARBA00001695"/>
    </source>
</evidence>
<keyword evidence="6" id="KW-0732">Signal</keyword>
<dbReference type="SUPFAM" id="SSF51445">
    <property type="entry name" value="(Trans)glycosidases"/>
    <property type="match status" value="1"/>
</dbReference>
<keyword evidence="5 6" id="KW-0326">Glycosidase</keyword>
<protein>
    <recommendedName>
        <fullName evidence="3 6">Arabinogalactan endo-beta-1,4-galactanase</fullName>
        <ecNumber evidence="3 6">3.2.1.89</ecNumber>
    </recommendedName>
</protein>
<dbReference type="InterPro" id="IPR017853">
    <property type="entry name" value="GH"/>
</dbReference>
<dbReference type="InterPro" id="IPR011683">
    <property type="entry name" value="Glyco_hydro_53"/>
</dbReference>
<feature type="signal peptide" evidence="6">
    <location>
        <begin position="1"/>
        <end position="24"/>
    </location>
</feature>
<keyword evidence="4 6" id="KW-0378">Hydrolase</keyword>
<feature type="domain" description="DUF5111" evidence="7">
    <location>
        <begin position="386"/>
        <end position="478"/>
    </location>
</feature>
<accession>A0A921LHU8</accession>
<dbReference type="Gene3D" id="3.20.20.80">
    <property type="entry name" value="Glycosidases"/>
    <property type="match status" value="1"/>
</dbReference>
<dbReference type="GO" id="GO:0045490">
    <property type="term" value="P:pectin catabolic process"/>
    <property type="evidence" value="ECO:0007669"/>
    <property type="project" value="TreeGrafter"/>
</dbReference>
<dbReference type="Pfam" id="PF17138">
    <property type="entry name" value="DUF5111"/>
    <property type="match status" value="1"/>
</dbReference>
<reference evidence="8" key="1">
    <citation type="journal article" date="2021" name="PeerJ">
        <title>Extensive microbial diversity within the chicken gut microbiome revealed by metagenomics and culture.</title>
        <authorList>
            <person name="Gilroy R."/>
            <person name="Ravi A."/>
            <person name="Getino M."/>
            <person name="Pursley I."/>
            <person name="Horton D.L."/>
            <person name="Alikhan N.F."/>
            <person name="Baker D."/>
            <person name="Gharbi K."/>
            <person name="Hall N."/>
            <person name="Watson M."/>
            <person name="Adriaenssens E.M."/>
            <person name="Foster-Nyarko E."/>
            <person name="Jarju S."/>
            <person name="Secka A."/>
            <person name="Antonio M."/>
            <person name="Oren A."/>
            <person name="Chaudhuri R.R."/>
            <person name="La Ragione R."/>
            <person name="Hildebrand F."/>
            <person name="Pallen M.J."/>
        </authorList>
    </citation>
    <scope>NUCLEOTIDE SEQUENCE</scope>
    <source>
        <strain evidence="8">CHK154-13316</strain>
    </source>
</reference>
<dbReference type="Proteomes" id="UP000747074">
    <property type="component" value="Unassembled WGS sequence"/>
</dbReference>
<dbReference type="GO" id="GO:0015926">
    <property type="term" value="F:glucosidase activity"/>
    <property type="evidence" value="ECO:0007669"/>
    <property type="project" value="InterPro"/>
</dbReference>
<dbReference type="Pfam" id="PF07745">
    <property type="entry name" value="Glyco_hydro_53"/>
    <property type="match status" value="1"/>
</dbReference>
<comment type="catalytic activity">
    <reaction evidence="1 6">
        <text>The enzyme specifically hydrolyzes (1-&gt;4)-beta-D-galactosidic linkages in type I arabinogalactans.</text>
        <dbReference type="EC" id="3.2.1.89"/>
    </reaction>
</comment>
<dbReference type="EMBL" id="DYVL01000155">
    <property type="protein sequence ID" value="HJG12816.1"/>
    <property type="molecule type" value="Genomic_DNA"/>
</dbReference>
<evidence type="ECO:0000259" key="7">
    <source>
        <dbReference type="Pfam" id="PF17138"/>
    </source>
</evidence>
<dbReference type="PROSITE" id="PS51257">
    <property type="entry name" value="PROKAR_LIPOPROTEIN"/>
    <property type="match status" value="1"/>
</dbReference>
<comment type="caution">
    <text evidence="8">The sequence shown here is derived from an EMBL/GenBank/DDBJ whole genome shotgun (WGS) entry which is preliminary data.</text>
</comment>